<dbReference type="EMBL" id="CP109109">
    <property type="protein sequence ID" value="WSB98832.1"/>
    <property type="molecule type" value="Genomic_DNA"/>
</dbReference>
<evidence type="ECO:0000313" key="2">
    <source>
        <dbReference type="Proteomes" id="UP001348369"/>
    </source>
</evidence>
<sequence length="423" mass="44382">MIRRQLLTAALALLALGASSGCGAFESPRQQPCAWLDRTHSGDTGTSSDRGGAHTAILIDRSSSTRAGKAASERGRVPNWAATLLASPDLPLSGLDGDLSVSGFDGTRSTVDWGVNRAALPPMTGNETLKKDKRLARGACLEKRLTRLSAEAPRTDRTDVLGALAAAGEQLGGVGGRRRIVVATDGLTNTGCVDLRSAGFEGAAEIKETVEYCREAGELPDLAGVEVSLLGIGRAAEGAAPSSSQTAWLVTLWARLCDATGASGCDTRASARTHETANPDTTARIRIEPAVTYPAPSEQRAGRVTTLSLPNSVLFATDRAELSPAALSELAKAARRIKELDSSSVTVAGHTDSRGSERRGEQLSLARAEAVREVLVDHGVSVGAAKGYSDRRPRCAPEFTKGVPDYKAMACNRRVEITVTVRN</sequence>
<gene>
    <name evidence="1" type="ORF">OG835_18635</name>
</gene>
<reference evidence="1" key="1">
    <citation type="submission" date="2022-10" db="EMBL/GenBank/DDBJ databases">
        <title>The complete genomes of actinobacterial strains from the NBC collection.</title>
        <authorList>
            <person name="Joergensen T.S."/>
            <person name="Alvarez Arevalo M."/>
            <person name="Sterndorff E.B."/>
            <person name="Faurdal D."/>
            <person name="Vuksanovic O."/>
            <person name="Mourched A.-S."/>
            <person name="Charusanti P."/>
            <person name="Shaw S."/>
            <person name="Blin K."/>
            <person name="Weber T."/>
        </authorList>
    </citation>
    <scope>NUCLEOTIDE SEQUENCE</scope>
    <source>
        <strain evidence="1">NBC 01771</strain>
    </source>
</reference>
<keyword evidence="2" id="KW-1185">Reference proteome</keyword>
<proteinExistence type="predicted"/>
<protein>
    <submittedName>
        <fullName evidence="1">OmpA family protein</fullName>
    </submittedName>
</protein>
<accession>A0ACD4ZKK3</accession>
<dbReference type="Proteomes" id="UP001348369">
    <property type="component" value="Chromosome"/>
</dbReference>
<organism evidence="1 2">
    <name type="scientific">Streptomyces scopuliridis</name>
    <dbReference type="NCBI Taxonomy" id="452529"/>
    <lineage>
        <taxon>Bacteria</taxon>
        <taxon>Bacillati</taxon>
        <taxon>Actinomycetota</taxon>
        <taxon>Actinomycetes</taxon>
        <taxon>Kitasatosporales</taxon>
        <taxon>Streptomycetaceae</taxon>
        <taxon>Streptomyces</taxon>
    </lineage>
</organism>
<name>A0ACD4ZKK3_9ACTN</name>
<evidence type="ECO:0000313" key="1">
    <source>
        <dbReference type="EMBL" id="WSB98832.1"/>
    </source>
</evidence>